<evidence type="ECO:0000313" key="3">
    <source>
        <dbReference type="EMBL" id="CAB9503884.1"/>
    </source>
</evidence>
<feature type="compositionally biased region" description="Basic and acidic residues" evidence="1">
    <location>
        <begin position="293"/>
        <end position="321"/>
    </location>
</feature>
<dbReference type="AlphaFoldDB" id="A0A9N8DQ42"/>
<evidence type="ECO:0000256" key="2">
    <source>
        <dbReference type="SAM" id="SignalP"/>
    </source>
</evidence>
<feature type="signal peptide" evidence="2">
    <location>
        <begin position="1"/>
        <end position="26"/>
    </location>
</feature>
<evidence type="ECO:0000256" key="1">
    <source>
        <dbReference type="SAM" id="MobiDB-lite"/>
    </source>
</evidence>
<feature type="chain" id="PRO_5040376530" evidence="2">
    <location>
        <begin position="27"/>
        <end position="361"/>
    </location>
</feature>
<feature type="compositionally biased region" description="Acidic residues" evidence="1">
    <location>
        <begin position="241"/>
        <end position="250"/>
    </location>
</feature>
<dbReference type="PANTHER" id="PTHR12824">
    <property type="entry name" value="GROUP XII SECRETORY PHOSPHOLIPASE A2 FAMILY MEMBER"/>
    <property type="match status" value="1"/>
</dbReference>
<sequence length="361" mass="41596">MTSIISSRILVLPLLLLALPSNIVVASFDYMNFAQDAANQERCKPYKCDEGYEPVPKKKHEYQSAGCNAMGSMSLFDDEEEEVPYETCCHHWHACYQICGTLKKDCDRDYKQCVDEKCKATGKEYDNCLENANQQTMLLAVGGCRSHEVEQSKHCACTTKYGDRHLKAREESLRHFYRMHAPENKSKVNALLEKADTTQKLGKLLVKLVKKYPKAIEIVEDPQSRMYRQMFGAGFGGGKDGDEEEEDGDEWGFGKQGKYDPDDDFDVNEDLGGYGEDEAAEEEDEEEDDEAEEMLRQAEVLRIKAEKLKREKKKKQEEEEKKKKKQQQQKMEKKKPKPPPPVEEVEEEPPIEDEFNQYEEL</sequence>
<accession>A0A9N8DQ42</accession>
<comment type="caution">
    <text evidence="3">The sequence shown here is derived from an EMBL/GenBank/DDBJ whole genome shotgun (WGS) entry which is preliminary data.</text>
</comment>
<reference evidence="3" key="1">
    <citation type="submission" date="2020-06" db="EMBL/GenBank/DDBJ databases">
        <authorList>
            <consortium name="Plant Systems Biology data submission"/>
        </authorList>
    </citation>
    <scope>NUCLEOTIDE SEQUENCE</scope>
    <source>
        <strain evidence="3">D6</strain>
    </source>
</reference>
<dbReference type="PANTHER" id="PTHR12824:SF8">
    <property type="entry name" value="GXIVSPLA2, ISOFORM A"/>
    <property type="match status" value="1"/>
</dbReference>
<organism evidence="3 4">
    <name type="scientific">Seminavis robusta</name>
    <dbReference type="NCBI Taxonomy" id="568900"/>
    <lineage>
        <taxon>Eukaryota</taxon>
        <taxon>Sar</taxon>
        <taxon>Stramenopiles</taxon>
        <taxon>Ochrophyta</taxon>
        <taxon>Bacillariophyta</taxon>
        <taxon>Bacillariophyceae</taxon>
        <taxon>Bacillariophycidae</taxon>
        <taxon>Naviculales</taxon>
        <taxon>Naviculaceae</taxon>
        <taxon>Seminavis</taxon>
    </lineage>
</organism>
<feature type="compositionally biased region" description="Acidic residues" evidence="1">
    <location>
        <begin position="343"/>
        <end position="361"/>
    </location>
</feature>
<dbReference type="GO" id="GO:0005509">
    <property type="term" value="F:calcium ion binding"/>
    <property type="evidence" value="ECO:0007669"/>
    <property type="project" value="InterPro"/>
</dbReference>
<dbReference type="Proteomes" id="UP001153069">
    <property type="component" value="Unassembled WGS sequence"/>
</dbReference>
<dbReference type="OrthoDB" id="3935740at2759"/>
<feature type="compositionally biased region" description="Acidic residues" evidence="1">
    <location>
        <begin position="261"/>
        <end position="292"/>
    </location>
</feature>
<feature type="compositionally biased region" description="Basic residues" evidence="1">
    <location>
        <begin position="322"/>
        <end position="337"/>
    </location>
</feature>
<dbReference type="Pfam" id="PF06951">
    <property type="entry name" value="PLA2G12"/>
    <property type="match status" value="1"/>
</dbReference>
<keyword evidence="4" id="KW-1185">Reference proteome</keyword>
<feature type="region of interest" description="Disordered" evidence="1">
    <location>
        <begin position="230"/>
        <end position="361"/>
    </location>
</feature>
<dbReference type="GO" id="GO:0005576">
    <property type="term" value="C:extracellular region"/>
    <property type="evidence" value="ECO:0007669"/>
    <property type="project" value="InterPro"/>
</dbReference>
<name>A0A9N8DQ42_9STRA</name>
<dbReference type="GO" id="GO:0016042">
    <property type="term" value="P:lipid catabolic process"/>
    <property type="evidence" value="ECO:0007669"/>
    <property type="project" value="InterPro"/>
</dbReference>
<proteinExistence type="predicted"/>
<gene>
    <name evidence="3" type="ORF">SEMRO_179_G078380.1</name>
</gene>
<protein>
    <submittedName>
        <fullName evidence="3">Group XII secretory phospholipase A2 (PLA2G12)</fullName>
    </submittedName>
</protein>
<dbReference type="EMBL" id="CAICTM010000178">
    <property type="protein sequence ID" value="CAB9503884.1"/>
    <property type="molecule type" value="Genomic_DNA"/>
</dbReference>
<dbReference type="GO" id="GO:0004623">
    <property type="term" value="F:phospholipase A2 activity"/>
    <property type="evidence" value="ECO:0007669"/>
    <property type="project" value="InterPro"/>
</dbReference>
<evidence type="ECO:0000313" key="4">
    <source>
        <dbReference type="Proteomes" id="UP001153069"/>
    </source>
</evidence>
<keyword evidence="2" id="KW-0732">Signal</keyword>
<dbReference type="InterPro" id="IPR010711">
    <property type="entry name" value="PLA2G12"/>
</dbReference>